<evidence type="ECO:0000256" key="9">
    <source>
        <dbReference type="ARBA" id="ARBA00022763"/>
    </source>
</evidence>
<dbReference type="GO" id="GO:0007095">
    <property type="term" value="P:mitotic G2 DNA damage checkpoint signaling"/>
    <property type="evidence" value="ECO:0007669"/>
    <property type="project" value="TreeGrafter"/>
</dbReference>
<dbReference type="STRING" id="1165861.A0A0L0VFG1"/>
<comment type="function">
    <text evidence="16">Core component of the MRN complex, which plays a central role in double-strand break (DSB) repair, DNA recombination, maintenance of telomere integrity and meiosis. The MRN complex is involved in the repair of DNA double-strand breaks (DSBs) via homologous recombination (HR), an error-free mechanism which primarily occurs during S and G2 phases. The complex (1) mediates the end resection of damaged DNA, which generates proper single-stranded DNA, a key initial steps in HR, and is (2) required for the recruitment of other repair factors and efficient activation of ATM and ATR upon DNA damage. Within the MRN complex, MRE11 possesses both single-strand endonuclease activity and double-strand-specific 3'-5' exonuclease activity. MRE11 first endonucleolytically cleaves the 5' strand at DNA DSB ends to prevent non-homologous end joining (NHEJ) and licence HR. It then generates a single-stranded DNA gap via 3' to 5' exonucleolytic degradation, which is required for single-strand invasion and recombination.</text>
</comment>
<feature type="compositionally biased region" description="Basic and acidic residues" evidence="19">
    <location>
        <begin position="565"/>
        <end position="582"/>
    </location>
</feature>
<protein>
    <recommendedName>
        <fullName evidence="16">Double-strand break repair protein</fullName>
    </recommendedName>
</protein>
<dbReference type="InterPro" id="IPR029052">
    <property type="entry name" value="Metallo-depent_PP-like"/>
</dbReference>
<evidence type="ECO:0000256" key="17">
    <source>
        <dbReference type="PIRSR" id="PIRSR000882-1"/>
    </source>
</evidence>
<comment type="similarity">
    <text evidence="4 16 18">Belongs to the MRE11/RAD32 family.</text>
</comment>
<keyword evidence="13 16" id="KW-0464">Manganese</keyword>
<dbReference type="InterPro" id="IPR038487">
    <property type="entry name" value="Mre11_capping_dom"/>
</dbReference>
<dbReference type="NCBIfam" id="TIGR00583">
    <property type="entry name" value="mre11"/>
    <property type="match status" value="1"/>
</dbReference>
<keyword evidence="12 16" id="KW-0234">DNA repair</keyword>
<keyword evidence="22" id="KW-1185">Reference proteome</keyword>
<evidence type="ECO:0000259" key="20">
    <source>
        <dbReference type="SMART" id="SM01347"/>
    </source>
</evidence>
<dbReference type="EMBL" id="AJIL01000064">
    <property type="protein sequence ID" value="KNE97754.1"/>
    <property type="molecule type" value="Genomic_DNA"/>
</dbReference>
<dbReference type="GO" id="GO:0008296">
    <property type="term" value="F:3'-5'-DNA exonuclease activity"/>
    <property type="evidence" value="ECO:0007669"/>
    <property type="project" value="InterPro"/>
</dbReference>
<feature type="compositionally biased region" description="Polar residues" evidence="19">
    <location>
        <begin position="718"/>
        <end position="727"/>
    </location>
</feature>
<dbReference type="GO" id="GO:0042138">
    <property type="term" value="P:meiotic DNA double-strand break formation"/>
    <property type="evidence" value="ECO:0007669"/>
    <property type="project" value="TreeGrafter"/>
</dbReference>
<feature type="region of interest" description="Disordered" evidence="19">
    <location>
        <begin position="535"/>
        <end position="751"/>
    </location>
</feature>
<dbReference type="CDD" id="cd00840">
    <property type="entry name" value="MPP_Mre11_N"/>
    <property type="match status" value="1"/>
</dbReference>
<evidence type="ECO:0000256" key="3">
    <source>
        <dbReference type="ARBA" id="ARBA00004286"/>
    </source>
</evidence>
<dbReference type="SUPFAM" id="SSF56300">
    <property type="entry name" value="Metallo-dependent phosphatases"/>
    <property type="match status" value="1"/>
</dbReference>
<evidence type="ECO:0000313" key="21">
    <source>
        <dbReference type="EMBL" id="KNE97754.1"/>
    </source>
</evidence>
<feature type="compositionally biased region" description="Low complexity" evidence="19">
    <location>
        <begin position="651"/>
        <end position="671"/>
    </location>
</feature>
<comment type="cofactor">
    <cofactor evidence="1 16">
        <name>Mn(2+)</name>
        <dbReference type="ChEBI" id="CHEBI:29035"/>
    </cofactor>
</comment>
<dbReference type="PIRSF" id="PIRSF000882">
    <property type="entry name" value="DSB_repair_MRE11"/>
    <property type="match status" value="1"/>
</dbReference>
<dbReference type="InterPro" id="IPR041796">
    <property type="entry name" value="Mre11_N"/>
</dbReference>
<dbReference type="GO" id="GO:0031573">
    <property type="term" value="P:mitotic intra-S DNA damage checkpoint signaling"/>
    <property type="evidence" value="ECO:0007669"/>
    <property type="project" value="TreeGrafter"/>
</dbReference>
<dbReference type="InterPro" id="IPR007281">
    <property type="entry name" value="Mre11_DNA-bd"/>
</dbReference>
<reference evidence="22" key="1">
    <citation type="submission" date="2014-03" db="EMBL/GenBank/DDBJ databases">
        <title>The Genome Sequence of Puccinia striiformis f. sp. tritici PST-78.</title>
        <authorList>
            <consortium name="The Broad Institute Genome Sequencing Platform"/>
            <person name="Cuomo C."/>
            <person name="Hulbert S."/>
            <person name="Chen X."/>
            <person name="Walker B."/>
            <person name="Young S.K."/>
            <person name="Zeng Q."/>
            <person name="Gargeya S."/>
            <person name="Fitzgerald M."/>
            <person name="Haas B."/>
            <person name="Abouelleil A."/>
            <person name="Alvarado L."/>
            <person name="Arachchi H.M."/>
            <person name="Berlin A.M."/>
            <person name="Chapman S.B."/>
            <person name="Goldberg J."/>
            <person name="Griggs A."/>
            <person name="Gujja S."/>
            <person name="Hansen M."/>
            <person name="Howarth C."/>
            <person name="Imamovic A."/>
            <person name="Larimer J."/>
            <person name="McCowan C."/>
            <person name="Montmayeur A."/>
            <person name="Murphy C."/>
            <person name="Neiman D."/>
            <person name="Pearson M."/>
            <person name="Priest M."/>
            <person name="Roberts A."/>
            <person name="Saif S."/>
            <person name="Shea T."/>
            <person name="Sisk P."/>
            <person name="Sykes S."/>
            <person name="Wortman J."/>
            <person name="Nusbaum C."/>
            <person name="Birren B."/>
        </authorList>
    </citation>
    <scope>NUCLEOTIDE SEQUENCE [LARGE SCALE GENOMIC DNA]</scope>
    <source>
        <strain evidence="22">race PST-78</strain>
    </source>
</reference>
<evidence type="ECO:0000256" key="10">
    <source>
        <dbReference type="ARBA" id="ARBA00022801"/>
    </source>
</evidence>
<dbReference type="OrthoDB" id="30417at2759"/>
<dbReference type="Gene3D" id="3.60.21.10">
    <property type="match status" value="1"/>
</dbReference>
<comment type="subcellular location">
    <subcellularLocation>
        <location evidence="3">Chromosome</location>
    </subcellularLocation>
    <subcellularLocation>
        <location evidence="2 16">Nucleus</location>
    </subcellularLocation>
</comment>
<dbReference type="InterPro" id="IPR004843">
    <property type="entry name" value="Calcineurin-like_PHP"/>
</dbReference>
<evidence type="ECO:0000256" key="15">
    <source>
        <dbReference type="ARBA" id="ARBA00023254"/>
    </source>
</evidence>
<dbReference type="FunFam" id="3.60.21.10:FF:000011">
    <property type="entry name" value="Double-strand break repair protein"/>
    <property type="match status" value="1"/>
</dbReference>
<evidence type="ECO:0000256" key="19">
    <source>
        <dbReference type="SAM" id="MobiDB-lite"/>
    </source>
</evidence>
<keyword evidence="8 16" id="KW-0255">Endonuclease</keyword>
<dbReference type="Gene3D" id="3.30.110.110">
    <property type="entry name" value="Mre11, capping domain"/>
    <property type="match status" value="1"/>
</dbReference>
<organism evidence="21 22">
    <name type="scientific">Puccinia striiformis f. sp. tritici PST-78</name>
    <dbReference type="NCBI Taxonomy" id="1165861"/>
    <lineage>
        <taxon>Eukaryota</taxon>
        <taxon>Fungi</taxon>
        <taxon>Dikarya</taxon>
        <taxon>Basidiomycota</taxon>
        <taxon>Pucciniomycotina</taxon>
        <taxon>Pucciniomycetes</taxon>
        <taxon>Pucciniales</taxon>
        <taxon>Pucciniaceae</taxon>
        <taxon>Puccinia</taxon>
    </lineage>
</organism>
<evidence type="ECO:0000256" key="14">
    <source>
        <dbReference type="ARBA" id="ARBA00023242"/>
    </source>
</evidence>
<dbReference type="GO" id="GO:0000014">
    <property type="term" value="F:single-stranded DNA endodeoxyribonuclease activity"/>
    <property type="evidence" value="ECO:0007669"/>
    <property type="project" value="TreeGrafter"/>
</dbReference>
<evidence type="ECO:0000256" key="16">
    <source>
        <dbReference type="PIRNR" id="PIRNR000882"/>
    </source>
</evidence>
<feature type="compositionally biased region" description="Polar residues" evidence="19">
    <location>
        <begin position="696"/>
        <end position="705"/>
    </location>
</feature>
<evidence type="ECO:0000256" key="4">
    <source>
        <dbReference type="ARBA" id="ARBA00009028"/>
    </source>
</evidence>
<comment type="caution">
    <text evidence="21">The sequence shown here is derived from an EMBL/GenBank/DDBJ whole genome shotgun (WGS) entry which is preliminary data.</text>
</comment>
<dbReference type="GO" id="GO:0097552">
    <property type="term" value="P:mitochondrial double-strand break repair via homologous recombination"/>
    <property type="evidence" value="ECO:0007669"/>
    <property type="project" value="TreeGrafter"/>
</dbReference>
<dbReference type="GO" id="GO:0035861">
    <property type="term" value="C:site of double-strand break"/>
    <property type="evidence" value="ECO:0007669"/>
    <property type="project" value="TreeGrafter"/>
</dbReference>
<feature type="domain" description="Mre11 DNA-binding" evidence="20">
    <location>
        <begin position="333"/>
        <end position="511"/>
    </location>
</feature>
<evidence type="ECO:0000256" key="6">
    <source>
        <dbReference type="ARBA" id="ARBA00022722"/>
    </source>
</evidence>
<feature type="compositionally biased region" description="Low complexity" evidence="19">
    <location>
        <begin position="678"/>
        <end position="695"/>
    </location>
</feature>
<dbReference type="Pfam" id="PF04152">
    <property type="entry name" value="Mre11_DNA_bind"/>
    <property type="match status" value="1"/>
</dbReference>
<dbReference type="AlphaFoldDB" id="A0A0L0VFG1"/>
<keyword evidence="6 16" id="KW-0540">Nuclease</keyword>
<sequence length="751" mass="83245">MSDEEEQPLDGTPNLTNQSNLCLPTPSIANKDNENSIKILVATDNHIGYAESDPIRGQDSINTFREILQLAVDHEVDMLLLAGDLFHENRPSRASLYSTIASLREYCLNDRPVHIELIGDSGIGIPHSFNFPSVNYEDQNINVGLPVFSIHGNHDDPQGMGPEGALCALDVLSASGLINYFGRQELPGGAQNDEEAREEGLHIQPVLLQKGRTRLAMYGIGNIRDERFNYEMRSNRIRMSRPAEFKEQWFNLMLVHQNRVAHGPKNSVPEDGFGDDIDLVIWGHEHDCLIQPVEVPGKGYFITQPGSSVATSLAKGEAIKKHVGILEVQDRDFSFVPIPLKTVRPFIFEDIVLAEDEEEKKLKLDDKPKIVKYLKSLVEELIKRAETEWDDEHQDDPDPPSMMLPLIRLRVEYTRPDGQTAYDVGNPQRFGQEFLGKVANPKDLVQFHRRRKIGLRKPKNDIDEPEQETLEGSQGKLSEKVQVATLVHQYLEAQNLGVLAENGMQRAVTLFVEKDDKDAIKEFYHNALEATQAHVQGSKADLGGGSSSNRQDRNPESEDEELLEELTKAKESYADEWEKNQKNELGGTNKGKGKAARKVKRNDDDSDESDFGKMSDVQYVGGSDDDDLGQQSDSDTNMRAPVAPSKKKAPAKSTTATKKAPAKKATPATKAAPKRATKSTTTTTTGRGKATASGSQTTLNFSQQKAPLRGASKRTAAGASSNTQQSVLVEEDSDDSIEVTTQRKTASRSRR</sequence>
<name>A0A0L0VFG1_9BASI</name>
<feature type="region of interest" description="Disordered" evidence="19">
    <location>
        <begin position="456"/>
        <end position="475"/>
    </location>
</feature>
<feature type="active site" description="Proton donor" evidence="17">
    <location>
        <position position="154"/>
    </location>
</feature>
<dbReference type="SMART" id="SM01347">
    <property type="entry name" value="Mre11_DNA_bind"/>
    <property type="match status" value="1"/>
</dbReference>
<dbReference type="InterPro" id="IPR003701">
    <property type="entry name" value="Mre11"/>
</dbReference>
<evidence type="ECO:0000256" key="7">
    <source>
        <dbReference type="ARBA" id="ARBA00022723"/>
    </source>
</evidence>
<feature type="region of interest" description="Disordered" evidence="19">
    <location>
        <begin position="1"/>
        <end position="21"/>
    </location>
</feature>
<keyword evidence="10 16" id="KW-0378">Hydrolase</keyword>
<dbReference type="PANTHER" id="PTHR10139">
    <property type="entry name" value="DOUBLE-STRAND BREAK REPAIR PROTEIN MRE11"/>
    <property type="match status" value="1"/>
</dbReference>
<evidence type="ECO:0000256" key="2">
    <source>
        <dbReference type="ARBA" id="ARBA00004123"/>
    </source>
</evidence>
<feature type="compositionally biased region" description="Basic residues" evidence="19">
    <location>
        <begin position="591"/>
        <end position="600"/>
    </location>
</feature>
<dbReference type="Pfam" id="PF00149">
    <property type="entry name" value="Metallophos"/>
    <property type="match status" value="1"/>
</dbReference>
<evidence type="ECO:0000313" key="22">
    <source>
        <dbReference type="Proteomes" id="UP000054564"/>
    </source>
</evidence>
<accession>A0A0L0VFG1</accession>
<gene>
    <name evidence="21" type="ORF">PSTG_08973</name>
</gene>
<dbReference type="GO" id="GO:0006303">
    <property type="term" value="P:double-strand break repair via nonhomologous end joining"/>
    <property type="evidence" value="ECO:0007669"/>
    <property type="project" value="TreeGrafter"/>
</dbReference>
<keyword evidence="7" id="KW-0479">Metal-binding</keyword>
<evidence type="ECO:0000256" key="12">
    <source>
        <dbReference type="ARBA" id="ARBA00023204"/>
    </source>
</evidence>
<evidence type="ECO:0000256" key="11">
    <source>
        <dbReference type="ARBA" id="ARBA00022839"/>
    </source>
</evidence>
<evidence type="ECO:0000256" key="5">
    <source>
        <dbReference type="ARBA" id="ARBA00022454"/>
    </source>
</evidence>
<evidence type="ECO:0000256" key="18">
    <source>
        <dbReference type="RuleBase" id="RU003447"/>
    </source>
</evidence>
<dbReference type="PANTHER" id="PTHR10139:SF1">
    <property type="entry name" value="DOUBLE-STRAND BREAK REPAIR PROTEIN MRE11"/>
    <property type="match status" value="1"/>
</dbReference>
<keyword evidence="5" id="KW-0158">Chromosome</keyword>
<evidence type="ECO:0000256" key="13">
    <source>
        <dbReference type="ARBA" id="ARBA00023211"/>
    </source>
</evidence>
<dbReference type="GO" id="GO:0000723">
    <property type="term" value="P:telomere maintenance"/>
    <property type="evidence" value="ECO:0007669"/>
    <property type="project" value="TreeGrafter"/>
</dbReference>
<keyword evidence="9 16" id="KW-0227">DNA damage</keyword>
<evidence type="ECO:0000256" key="1">
    <source>
        <dbReference type="ARBA" id="ARBA00001936"/>
    </source>
</evidence>
<keyword evidence="14 16" id="KW-0539">Nucleus</keyword>
<dbReference type="Proteomes" id="UP000054564">
    <property type="component" value="Unassembled WGS sequence"/>
</dbReference>
<dbReference type="GO" id="GO:0030145">
    <property type="term" value="F:manganese ion binding"/>
    <property type="evidence" value="ECO:0007669"/>
    <property type="project" value="UniProtKB-UniRule"/>
</dbReference>
<proteinExistence type="inferred from homology"/>
<dbReference type="GO" id="GO:0030870">
    <property type="term" value="C:Mre11 complex"/>
    <property type="evidence" value="ECO:0007669"/>
    <property type="project" value="UniProtKB-UniRule"/>
</dbReference>
<keyword evidence="15 16" id="KW-0469">Meiosis</keyword>
<keyword evidence="11 16" id="KW-0269">Exonuclease</keyword>
<evidence type="ECO:0000256" key="8">
    <source>
        <dbReference type="ARBA" id="ARBA00022759"/>
    </source>
</evidence>
<dbReference type="GO" id="GO:0000724">
    <property type="term" value="P:double-strand break repair via homologous recombination"/>
    <property type="evidence" value="ECO:0007669"/>
    <property type="project" value="TreeGrafter"/>
</dbReference>